<evidence type="ECO:0000313" key="2">
    <source>
        <dbReference type="Proteomes" id="UP000189777"/>
    </source>
</evidence>
<dbReference type="AlphaFoldDB" id="A0A1T5M3A4"/>
<evidence type="ECO:0008006" key="3">
    <source>
        <dbReference type="Google" id="ProtNLM"/>
    </source>
</evidence>
<name>A0A1T5M3A4_9MICO</name>
<accession>A0A1T5M3A4</accession>
<keyword evidence="2" id="KW-1185">Reference proteome</keyword>
<evidence type="ECO:0000313" key="1">
    <source>
        <dbReference type="EMBL" id="SKC82731.1"/>
    </source>
</evidence>
<organism evidence="1 2">
    <name type="scientific">Krasilnikoviella flava</name>
    <dbReference type="NCBI Taxonomy" id="526729"/>
    <lineage>
        <taxon>Bacteria</taxon>
        <taxon>Bacillati</taxon>
        <taxon>Actinomycetota</taxon>
        <taxon>Actinomycetes</taxon>
        <taxon>Micrococcales</taxon>
        <taxon>Promicromonosporaceae</taxon>
        <taxon>Krasilnikoviella</taxon>
    </lineage>
</organism>
<protein>
    <recommendedName>
        <fullName evidence="3">DUF4440 domain-containing protein</fullName>
    </recommendedName>
</protein>
<dbReference type="STRING" id="526729.SAMN04324258_4446"/>
<reference evidence="1 2" key="1">
    <citation type="submission" date="2017-02" db="EMBL/GenBank/DDBJ databases">
        <authorList>
            <person name="Peterson S.W."/>
        </authorList>
    </citation>
    <scope>NUCLEOTIDE SEQUENCE [LARGE SCALE GENOMIC DNA]</scope>
    <source>
        <strain evidence="1 2">DSM 21481</strain>
    </source>
</reference>
<dbReference type="Proteomes" id="UP000189777">
    <property type="component" value="Unassembled WGS sequence"/>
</dbReference>
<sequence length="140" mass="15467">MPRVYRGRMGTPTGSYDREALSSFLADLGLVLGSEDLEAVTDRYDLPALFVGQEASTVLTSPEEVLVLSRRSSVATGARDAVAVLPELVSVEEVGWALLWIEVRWSYRDELAAETADERCRYLLRRGRGTFEVCVVAPVD</sequence>
<gene>
    <name evidence="1" type="ORF">SAMN04324258_4446</name>
</gene>
<dbReference type="EMBL" id="FUZQ01000009">
    <property type="protein sequence ID" value="SKC82731.1"/>
    <property type="molecule type" value="Genomic_DNA"/>
</dbReference>
<proteinExistence type="predicted"/>